<dbReference type="PANTHER" id="PTHR11161">
    <property type="entry name" value="O-ACYLTRANSFERASE"/>
    <property type="match status" value="1"/>
</dbReference>
<feature type="compositionally biased region" description="Low complexity" evidence="1">
    <location>
        <begin position="460"/>
        <end position="470"/>
    </location>
</feature>
<comment type="caution">
    <text evidence="4">The sequence shown here is derived from an EMBL/GenBank/DDBJ whole genome shotgun (WGS) entry which is preliminary data.</text>
</comment>
<feature type="compositionally biased region" description="Low complexity" evidence="1">
    <location>
        <begin position="517"/>
        <end position="534"/>
    </location>
</feature>
<evidence type="ECO:0000256" key="1">
    <source>
        <dbReference type="SAM" id="MobiDB-lite"/>
    </source>
</evidence>
<evidence type="ECO:0000313" key="5">
    <source>
        <dbReference type="Proteomes" id="UP001292094"/>
    </source>
</evidence>
<reference evidence="4" key="1">
    <citation type="submission" date="2023-11" db="EMBL/GenBank/DDBJ databases">
        <title>Genome assemblies of two species of porcelain crab, Petrolisthes cinctipes and Petrolisthes manimaculis (Anomura: Porcellanidae).</title>
        <authorList>
            <person name="Angst P."/>
        </authorList>
    </citation>
    <scope>NUCLEOTIDE SEQUENCE</scope>
    <source>
        <strain evidence="4">PB745_02</strain>
        <tissue evidence="4">Gill</tissue>
    </source>
</reference>
<feature type="compositionally biased region" description="Basic and acidic residues" evidence="1">
    <location>
        <begin position="495"/>
        <end position="504"/>
    </location>
</feature>
<evidence type="ECO:0000256" key="2">
    <source>
        <dbReference type="SAM" id="Phobius"/>
    </source>
</evidence>
<evidence type="ECO:0008006" key="6">
    <source>
        <dbReference type="Google" id="ProtNLM"/>
    </source>
</evidence>
<dbReference type="EMBL" id="JAWZYT010004047">
    <property type="protein sequence ID" value="KAK4295593.1"/>
    <property type="molecule type" value="Genomic_DNA"/>
</dbReference>
<keyword evidence="2" id="KW-1133">Transmembrane helix</keyword>
<dbReference type="InterPro" id="IPR052728">
    <property type="entry name" value="O2_lipid_transport_reg"/>
</dbReference>
<protein>
    <recommendedName>
        <fullName evidence="6">Nose resistant-to-fluoxetine protein N-terminal domain-containing protein</fullName>
    </recommendedName>
</protein>
<accession>A0AAE1TRK3</accession>
<dbReference type="PANTHER" id="PTHR11161:SF0">
    <property type="entry name" value="O-ACYLTRANSFERASE LIKE PROTEIN"/>
    <property type="match status" value="1"/>
</dbReference>
<keyword evidence="5" id="KW-1185">Reference proteome</keyword>
<keyword evidence="2" id="KW-0812">Transmembrane</keyword>
<dbReference type="AlphaFoldDB" id="A0AAE1TRK3"/>
<dbReference type="Proteomes" id="UP001292094">
    <property type="component" value="Unassembled WGS sequence"/>
</dbReference>
<proteinExistence type="predicted"/>
<feature type="transmembrane region" description="Helical" evidence="2">
    <location>
        <begin position="388"/>
        <end position="407"/>
    </location>
</feature>
<feature type="region of interest" description="Disordered" evidence="1">
    <location>
        <begin position="456"/>
        <end position="538"/>
    </location>
</feature>
<gene>
    <name evidence="4" type="ORF">Pmani_031861</name>
</gene>
<organism evidence="4 5">
    <name type="scientific">Petrolisthes manimaculis</name>
    <dbReference type="NCBI Taxonomy" id="1843537"/>
    <lineage>
        <taxon>Eukaryota</taxon>
        <taxon>Metazoa</taxon>
        <taxon>Ecdysozoa</taxon>
        <taxon>Arthropoda</taxon>
        <taxon>Crustacea</taxon>
        <taxon>Multicrustacea</taxon>
        <taxon>Malacostraca</taxon>
        <taxon>Eumalacostraca</taxon>
        <taxon>Eucarida</taxon>
        <taxon>Decapoda</taxon>
        <taxon>Pleocyemata</taxon>
        <taxon>Anomura</taxon>
        <taxon>Galatheoidea</taxon>
        <taxon>Porcellanidae</taxon>
        <taxon>Petrolisthes</taxon>
    </lineage>
</organism>
<feature type="transmembrane region" description="Helical" evidence="2">
    <location>
        <begin position="301"/>
        <end position="324"/>
    </location>
</feature>
<evidence type="ECO:0000313" key="4">
    <source>
        <dbReference type="EMBL" id="KAK4295593.1"/>
    </source>
</evidence>
<feature type="transmembrane region" description="Helical" evidence="2">
    <location>
        <begin position="419"/>
        <end position="439"/>
    </location>
</feature>
<keyword evidence="2" id="KW-0472">Membrane</keyword>
<evidence type="ECO:0000256" key="3">
    <source>
        <dbReference type="SAM" id="SignalP"/>
    </source>
</evidence>
<feature type="transmembrane region" description="Helical" evidence="2">
    <location>
        <begin position="178"/>
        <end position="201"/>
    </location>
</feature>
<feature type="chain" id="PRO_5042196019" description="Nose resistant-to-fluoxetine protein N-terminal domain-containing protein" evidence="3">
    <location>
        <begin position="27"/>
        <end position="560"/>
    </location>
</feature>
<name>A0AAE1TRK3_9EUCA</name>
<feature type="transmembrane region" description="Helical" evidence="2">
    <location>
        <begin position="353"/>
        <end position="376"/>
    </location>
</feature>
<keyword evidence="3" id="KW-0732">Signal</keyword>
<feature type="signal peptide" evidence="3">
    <location>
        <begin position="1"/>
        <end position="26"/>
    </location>
</feature>
<sequence>MVRLKGVLLLVLMEVLVLVMVLGVEGVSVNQETPPPYSSQADGAMRQLMKAGVSLPHIYLPWLVAPNGTCSEALDDMAQNIGAKKSWAARRQNIPKLTLTLPHQHKLKGLKNIDTRNAPTITINTKTNVHIFYTTCIPSTCTDDEFGASLFWTMYSHGYLGLIEACYLEEPEVSYDAAVISFIVVLTLLVVASLLDLYILYSGRTQLTKGHLKYLLVFSAYTNASKIFKINNESPPSTISCLHGMRLAPPILLVGGMYATVARFFLTGVKADTWWYYWEPGCRNYWWKDALLINNISMDMLVVTVGWTLATLTGLLVVFGMWSYNIPYVTDPSSYITWDTMTQLTYGGLHRPAWAAALAWVVYSCHYGYGGLVNGFLSHPSWQPLSRLTYCMYLVALQMQFLIAYTVRVPFYYTNLNKVIEVVGAICVSFPVTVLASLMSEAPIIGLEKLLLGSARKPRPTQTEPTKTTTSDLNHPDEPVGDDMTEATNTTNHNELGDLIKGEKSPSSYMMEDLDSNQQQQHANNNQQQQLANNGHDNPTLILEEGLIQRQMNGTHNTHL</sequence>